<protein>
    <submittedName>
        <fullName evidence="2">Toluene tolerance family protein</fullName>
    </submittedName>
</protein>
<dbReference type="EMBL" id="CP001751">
    <property type="protein sequence ID" value="ADE40562.1"/>
    <property type="molecule type" value="Genomic_DNA"/>
</dbReference>
<dbReference type="STRING" id="488538.SAR116_2319"/>
<dbReference type="Gene3D" id="3.10.450.710">
    <property type="entry name" value="Tgt2/MlaC"/>
    <property type="match status" value="1"/>
</dbReference>
<dbReference type="eggNOG" id="COG2854">
    <property type="taxonomic scope" value="Bacteria"/>
</dbReference>
<dbReference type="OrthoDB" id="8099120at2"/>
<dbReference type="AlphaFoldDB" id="D5BPR0"/>
<evidence type="ECO:0000313" key="3">
    <source>
        <dbReference type="Proteomes" id="UP000007460"/>
    </source>
</evidence>
<dbReference type="InterPro" id="IPR008869">
    <property type="entry name" value="MlaC/ttg2D"/>
</dbReference>
<dbReference type="KEGG" id="apb:SAR116_2319"/>
<dbReference type="HOGENOM" id="CLU_094502_1_0_5"/>
<evidence type="ECO:0000313" key="2">
    <source>
        <dbReference type="EMBL" id="ADE40562.1"/>
    </source>
</evidence>
<feature type="chain" id="PRO_5003070046" evidence="1">
    <location>
        <begin position="24"/>
        <end position="209"/>
    </location>
</feature>
<reference evidence="2 3" key="1">
    <citation type="journal article" date="2010" name="J. Bacteriol.">
        <title>Complete genome sequence of "Candidatus Puniceispirillum marinum" IMCC1322, a representative of the SAR116 clade in the Alphaproteobacteria.</title>
        <authorList>
            <person name="Oh H.M."/>
            <person name="Kwon K.K."/>
            <person name="Kang I."/>
            <person name="Kang S.G."/>
            <person name="Lee J.H."/>
            <person name="Kim S.J."/>
            <person name="Cho J.C."/>
        </authorList>
    </citation>
    <scope>NUCLEOTIDE SEQUENCE [LARGE SCALE GENOMIC DNA]</scope>
    <source>
        <strain evidence="2 3">IMCC1322</strain>
    </source>
</reference>
<evidence type="ECO:0000256" key="1">
    <source>
        <dbReference type="SAM" id="SignalP"/>
    </source>
</evidence>
<dbReference type="Pfam" id="PF05494">
    <property type="entry name" value="MlaC"/>
    <property type="match status" value="1"/>
</dbReference>
<dbReference type="InterPro" id="IPR042245">
    <property type="entry name" value="Tgt2/MlaC_sf"/>
</dbReference>
<dbReference type="RefSeq" id="WP_013047189.1">
    <property type="nucleotide sequence ID" value="NC_014010.1"/>
</dbReference>
<dbReference type="PANTHER" id="PTHR36573:SF1">
    <property type="entry name" value="INTERMEMBRANE PHOSPHOLIPID TRANSPORT SYSTEM BINDING PROTEIN MLAC"/>
    <property type="match status" value="1"/>
</dbReference>
<name>D5BPR0_PUNMI</name>
<accession>D5BPR0</accession>
<feature type="signal peptide" evidence="1">
    <location>
        <begin position="1"/>
        <end position="23"/>
    </location>
</feature>
<proteinExistence type="predicted"/>
<keyword evidence="1" id="KW-0732">Signal</keyword>
<dbReference type="PANTHER" id="PTHR36573">
    <property type="entry name" value="INTERMEMBRANE PHOSPHOLIPID TRANSPORT SYSTEM BINDING PROTEIN MLAC"/>
    <property type="match status" value="1"/>
</dbReference>
<keyword evidence="3" id="KW-1185">Reference proteome</keyword>
<organism evidence="2 3">
    <name type="scientific">Puniceispirillum marinum (strain IMCC1322)</name>
    <dbReference type="NCBI Taxonomy" id="488538"/>
    <lineage>
        <taxon>Bacteria</taxon>
        <taxon>Pseudomonadati</taxon>
        <taxon>Pseudomonadota</taxon>
        <taxon>Alphaproteobacteria</taxon>
        <taxon>Candidatus Puniceispirillales</taxon>
        <taxon>Candidatus Puniceispirillaceae</taxon>
        <taxon>Candidatus Puniceispirillum</taxon>
    </lineage>
</organism>
<sequence length="209" mass="23587">MTRRFFSQIFVIFAMLFTLPVLAPESAFANNQIERAETHVNNMMLDLQGFLDSGSDDLGKRTETVTYLLDSYFDLPLIARFSAGAYWRKATPIERQTYSDIMREVMIGTIVRNFDQLSGLEYSPVKSTAKGEKLVLVGGTFTDQAKTREPVAINWRVTTPADGDARVMDVEIENISMLVTQKNENIAIIRKNQGNFSALIDAMRSKIDK</sequence>
<gene>
    <name evidence="2" type="ordered locus">SAR116_2319</name>
</gene>
<dbReference type="Proteomes" id="UP000007460">
    <property type="component" value="Chromosome"/>
</dbReference>